<dbReference type="SFLD" id="SFLDF00045">
    <property type="entry name" value="2-haloacid_dehalogenase"/>
    <property type="match status" value="1"/>
</dbReference>
<dbReference type="PRINTS" id="PR00413">
    <property type="entry name" value="HADHALOGNASE"/>
</dbReference>
<dbReference type="CDD" id="cd02588">
    <property type="entry name" value="HAD_L2-DEX"/>
    <property type="match status" value="1"/>
</dbReference>
<comment type="similarity">
    <text evidence="1 3">Belongs to the HAD-like hydrolase superfamily. S-2-haloalkanoic acid dehalogenase family.</text>
</comment>
<dbReference type="InterPro" id="IPR036412">
    <property type="entry name" value="HAD-like_sf"/>
</dbReference>
<accession>A0ABS4SQ40</accession>
<gene>
    <name evidence="4" type="ORF">J2851_004461</name>
</gene>
<dbReference type="SUPFAM" id="SSF56784">
    <property type="entry name" value="HAD-like"/>
    <property type="match status" value="1"/>
</dbReference>
<dbReference type="InterPro" id="IPR023214">
    <property type="entry name" value="HAD_sf"/>
</dbReference>
<dbReference type="EMBL" id="JAGINP010000017">
    <property type="protein sequence ID" value="MBP2294671.1"/>
    <property type="molecule type" value="Genomic_DNA"/>
</dbReference>
<evidence type="ECO:0000313" key="4">
    <source>
        <dbReference type="EMBL" id="MBP2294671.1"/>
    </source>
</evidence>
<sequence>MTVPSPIAGIRACVFDAYGTLLDVNAAARGCRDGLGDRWEELAALWRAKQLEYTWLRSLMGRYADFWQVTGEALDYAMERQGLADPALRGRLMDLYRRLDAYPDAVATLSALRARGLRTAILSNGSPSMLAEAVDSARLTPLLDDVLSVDGLRVYKPHPSVYQLACDRYGLPPEAILFVSANGWDAGGAAAFGFRVAWLNRAGLPAERLPVAPAAVVGSLSAVLSLVAE</sequence>
<dbReference type="InterPro" id="IPR023198">
    <property type="entry name" value="PGP-like_dom2"/>
</dbReference>
<comment type="catalytic activity">
    <reaction evidence="3">
        <text>an (S)-2-haloacid + H2O = a (2R)-2-hydroxycarboxylate + a halide anion + H(+)</text>
        <dbReference type="Rhea" id="RHEA:11192"/>
        <dbReference type="ChEBI" id="CHEBI:15377"/>
        <dbReference type="ChEBI" id="CHEBI:15378"/>
        <dbReference type="ChEBI" id="CHEBI:16042"/>
        <dbReference type="ChEBI" id="CHEBI:58314"/>
        <dbReference type="ChEBI" id="CHEBI:137405"/>
        <dbReference type="EC" id="3.8.1.2"/>
    </reaction>
</comment>
<dbReference type="SFLD" id="SFLDG01135">
    <property type="entry name" value="C1.5.6:_HAD__Beta-PGM__Phospha"/>
    <property type="match status" value="1"/>
</dbReference>
<protein>
    <recommendedName>
        <fullName evidence="3">(S)-2-haloacid dehalogenase</fullName>
        <ecNumber evidence="3">3.8.1.2</ecNumber>
    </recommendedName>
    <alternativeName>
        <fullName evidence="3">2-haloalkanoic acid dehalogenase</fullName>
    </alternativeName>
    <alternativeName>
        <fullName evidence="3">Halocarboxylic acid halidohydrolase</fullName>
    </alternativeName>
    <alternativeName>
        <fullName evidence="3">L-2-haloacid dehalogenase</fullName>
    </alternativeName>
</protein>
<dbReference type="GO" id="GO:0018784">
    <property type="term" value="F:(S)-2-haloacid dehalogenase activity"/>
    <property type="evidence" value="ECO:0007669"/>
    <property type="project" value="UniProtKB-EC"/>
</dbReference>
<reference evidence="4 5" key="1">
    <citation type="submission" date="2021-03" db="EMBL/GenBank/DDBJ databases">
        <title>Genomic Encyclopedia of Type Strains, Phase III (KMG-III): the genomes of soil and plant-associated and newly described type strains.</title>
        <authorList>
            <person name="Whitman W."/>
        </authorList>
    </citation>
    <scope>NUCLEOTIDE SEQUENCE [LARGE SCALE GENOMIC DNA]</scope>
    <source>
        <strain evidence="4 5">IMMIB AFH-6</strain>
    </source>
</reference>
<dbReference type="PANTHER" id="PTHR43316">
    <property type="entry name" value="HYDROLASE, HALOACID DELAHOGENASE-RELATED"/>
    <property type="match status" value="1"/>
</dbReference>
<comment type="caution">
    <text evidence="4">The sequence shown here is derived from an EMBL/GenBank/DDBJ whole genome shotgun (WGS) entry which is preliminary data.</text>
</comment>
<dbReference type="Pfam" id="PF00702">
    <property type="entry name" value="Hydrolase"/>
    <property type="match status" value="1"/>
</dbReference>
<organism evidence="4 5">
    <name type="scientific">Azospirillum rugosum</name>
    <dbReference type="NCBI Taxonomy" id="416170"/>
    <lineage>
        <taxon>Bacteria</taxon>
        <taxon>Pseudomonadati</taxon>
        <taxon>Pseudomonadota</taxon>
        <taxon>Alphaproteobacteria</taxon>
        <taxon>Rhodospirillales</taxon>
        <taxon>Azospirillaceae</taxon>
        <taxon>Azospirillum</taxon>
    </lineage>
</organism>
<dbReference type="InterPro" id="IPR006439">
    <property type="entry name" value="HAD-SF_hydro_IA"/>
</dbReference>
<evidence type="ECO:0000313" key="5">
    <source>
        <dbReference type="Proteomes" id="UP000781958"/>
    </source>
</evidence>
<dbReference type="InterPro" id="IPR006328">
    <property type="entry name" value="2-HAD"/>
</dbReference>
<comment type="function">
    <text evidence="3">Catalyzes the hydrolytic dehalogenation of small (S)-2-haloalkanoic acids to yield the corresponding (R)-2-hydroxyalkanoic acids.</text>
</comment>
<dbReference type="NCBIfam" id="TIGR01493">
    <property type="entry name" value="HAD-SF-IA-v2"/>
    <property type="match status" value="1"/>
</dbReference>
<dbReference type="Proteomes" id="UP000781958">
    <property type="component" value="Unassembled WGS sequence"/>
</dbReference>
<evidence type="ECO:0000256" key="3">
    <source>
        <dbReference type="RuleBase" id="RU368077"/>
    </source>
</evidence>
<dbReference type="Gene3D" id="3.40.50.1000">
    <property type="entry name" value="HAD superfamily/HAD-like"/>
    <property type="match status" value="1"/>
</dbReference>
<proteinExistence type="inferred from homology"/>
<dbReference type="SFLD" id="SFLDS00003">
    <property type="entry name" value="Haloacid_Dehalogenase"/>
    <property type="match status" value="1"/>
</dbReference>
<dbReference type="SFLD" id="SFLDG01129">
    <property type="entry name" value="C1.5:_HAD__Beta-PGM__Phosphata"/>
    <property type="match status" value="1"/>
</dbReference>
<keyword evidence="2 3" id="KW-0378">Hydrolase</keyword>
<keyword evidence="5" id="KW-1185">Reference proteome</keyword>
<dbReference type="RefSeq" id="WP_209768938.1">
    <property type="nucleotide sequence ID" value="NZ_JAGINP010000017.1"/>
</dbReference>
<dbReference type="InterPro" id="IPR051540">
    <property type="entry name" value="S-2-haloacid_dehalogenase"/>
</dbReference>
<dbReference type="EC" id="3.8.1.2" evidence="3"/>
<name>A0ABS4SQ40_9PROT</name>
<evidence type="ECO:0000256" key="2">
    <source>
        <dbReference type="ARBA" id="ARBA00022801"/>
    </source>
</evidence>
<evidence type="ECO:0000256" key="1">
    <source>
        <dbReference type="ARBA" id="ARBA00008106"/>
    </source>
</evidence>
<dbReference type="Gene3D" id="1.10.150.240">
    <property type="entry name" value="Putative phosphatase, domain 2"/>
    <property type="match status" value="1"/>
</dbReference>
<dbReference type="PANTHER" id="PTHR43316:SF3">
    <property type="entry name" value="HALOACID DEHALOGENASE, TYPE II (AFU_ORTHOLOGUE AFUA_2G07750)-RELATED"/>
    <property type="match status" value="1"/>
</dbReference>
<dbReference type="NCBIfam" id="TIGR01428">
    <property type="entry name" value="HAD_type_II"/>
    <property type="match status" value="1"/>
</dbReference>